<name>A0A8H7SFQ3_9FUNG</name>
<feature type="non-terminal residue" evidence="1">
    <location>
        <position position="313"/>
    </location>
</feature>
<evidence type="ECO:0000313" key="1">
    <source>
        <dbReference type="EMBL" id="KAG2228452.1"/>
    </source>
</evidence>
<evidence type="ECO:0008006" key="3">
    <source>
        <dbReference type="Google" id="ProtNLM"/>
    </source>
</evidence>
<dbReference type="AlphaFoldDB" id="A0A8H7SFQ3"/>
<organism evidence="1 2">
    <name type="scientific">Thamnidium elegans</name>
    <dbReference type="NCBI Taxonomy" id="101142"/>
    <lineage>
        <taxon>Eukaryota</taxon>
        <taxon>Fungi</taxon>
        <taxon>Fungi incertae sedis</taxon>
        <taxon>Mucoromycota</taxon>
        <taxon>Mucoromycotina</taxon>
        <taxon>Mucoromycetes</taxon>
        <taxon>Mucorales</taxon>
        <taxon>Mucorineae</taxon>
        <taxon>Mucoraceae</taxon>
        <taxon>Thamnidium</taxon>
    </lineage>
</organism>
<proteinExistence type="predicted"/>
<comment type="caution">
    <text evidence="1">The sequence shown here is derived from an EMBL/GenBank/DDBJ whole genome shotgun (WGS) entry which is preliminary data.</text>
</comment>
<gene>
    <name evidence="1" type="ORF">INT48_008651</name>
</gene>
<accession>A0A8H7SFQ3</accession>
<reference evidence="1" key="1">
    <citation type="submission" date="2021-01" db="EMBL/GenBank/DDBJ databases">
        <title>Metabolic potential, ecology and presence of endohyphal bacteria is reflected in genomic diversity of Mucoromycotina.</title>
        <authorList>
            <person name="Muszewska A."/>
            <person name="Okrasinska A."/>
            <person name="Steczkiewicz K."/>
            <person name="Drgas O."/>
            <person name="Orlowska M."/>
            <person name="Perlinska-Lenart U."/>
            <person name="Aleksandrzak-Piekarczyk T."/>
            <person name="Szatraj K."/>
            <person name="Zielenkiewicz U."/>
            <person name="Pilsyk S."/>
            <person name="Malc E."/>
            <person name="Mieczkowski P."/>
            <person name="Kruszewska J.S."/>
            <person name="Biernat P."/>
            <person name="Pawlowska J."/>
        </authorList>
    </citation>
    <scope>NUCLEOTIDE SEQUENCE</scope>
    <source>
        <strain evidence="1">WA0000018081</strain>
    </source>
</reference>
<protein>
    <recommendedName>
        <fullName evidence="3">DDE Tnp4 domain-containing protein</fullName>
    </recommendedName>
</protein>
<dbReference type="EMBL" id="JAEPRE010000465">
    <property type="protein sequence ID" value="KAG2228452.1"/>
    <property type="molecule type" value="Genomic_DNA"/>
</dbReference>
<sequence>MEDFIPKSSFYDIYREFYIKKQEKLNKIVNYALEFLFSNVKIRLLTAKLLNPELFSHVTLYLDGHDTRGFRTQVAIDINNMIIFVSDSKPCKHNTDDKMLIEMNIDKKLNNLECIALDGGYLNSIKYLIENTNLNIYNFIFPIRKQINIDLNNNEIDYNLKFGGFRSKIEKIFADIGDNFKRLNNEKPIKTSDIKIFNIQYKIGCLLLNIKKFVQLSNMEIQNEHQKWLHNDFDFPSSQFNNNINHNIVDIIPTIKEKIDNSNTLKILQEQFLGLKMNDNSSHIYENINIAEDNNMEFVNDDSYEIECILDHK</sequence>
<dbReference type="Proteomes" id="UP000613177">
    <property type="component" value="Unassembled WGS sequence"/>
</dbReference>
<evidence type="ECO:0000313" key="2">
    <source>
        <dbReference type="Proteomes" id="UP000613177"/>
    </source>
</evidence>
<keyword evidence="2" id="KW-1185">Reference proteome</keyword>